<dbReference type="Pfam" id="PF12937">
    <property type="entry name" value="F-box-like"/>
    <property type="match status" value="1"/>
</dbReference>
<accession>A0A8T2SRV0</accession>
<gene>
    <name evidence="2" type="ORF">KP509_18G035000</name>
</gene>
<evidence type="ECO:0000313" key="2">
    <source>
        <dbReference type="EMBL" id="KAH7365560.1"/>
    </source>
</evidence>
<evidence type="ECO:0000313" key="3">
    <source>
        <dbReference type="Proteomes" id="UP000825935"/>
    </source>
</evidence>
<keyword evidence="3" id="KW-1185">Reference proteome</keyword>
<dbReference type="Gene3D" id="1.20.1280.50">
    <property type="match status" value="1"/>
</dbReference>
<dbReference type="InterPro" id="IPR001810">
    <property type="entry name" value="F-box_dom"/>
</dbReference>
<comment type="caution">
    <text evidence="2">The sequence shown here is derived from an EMBL/GenBank/DDBJ whole genome shotgun (WGS) entry which is preliminary data.</text>
</comment>
<dbReference type="PROSITE" id="PS50181">
    <property type="entry name" value="FBOX"/>
    <property type="match status" value="1"/>
</dbReference>
<feature type="domain" description="F-box" evidence="1">
    <location>
        <begin position="4"/>
        <end position="50"/>
    </location>
</feature>
<proteinExistence type="predicted"/>
<dbReference type="PANTHER" id="PTHR31370">
    <property type="entry name" value="F-BOX PROTEIN FAMILY-LIKE"/>
    <property type="match status" value="1"/>
</dbReference>
<name>A0A8T2SRV0_CERRI</name>
<dbReference type="SMART" id="SM00256">
    <property type="entry name" value="FBOX"/>
    <property type="match status" value="1"/>
</dbReference>
<dbReference type="InterPro" id="IPR040275">
    <property type="entry name" value="At5g39450-like"/>
</dbReference>
<dbReference type="OMA" id="PCGQVSF"/>
<sequence>MDVQAPLLQLPSDALLAVLRKLNPQDLLRCASCCRLLASLCFSECLWMALCNRWGNVLDISAWRNSFHSGHSLYRTLHSLDHLVGLWTAQGQQPRGSILYITWGNTCLNACKVVTSLTGELKLARMFKITALGDSSYQVEFVRKDPQSMAPNDSRIGAKLLWDPKNASEFILEAREQPNGLMQTISQDAMIEQDDRSFLTQLLRPYQSGRNTNPGSILPDIRTIEIQEAASDQVSRARRVDLLQHLLEHRLASDDDQDGSQEATGISFSQRTLQYLLRLASPARNNLGVEGQSSEARCREQREVLRCSYNRFTVAEATTNTDLVGLWIGIYGPHGAEIIHVTQAEDGIFGTKITGDPNVPCGQVSFRASLCSQTSAVPVELQQIVDLQVESSFKPFRIVTMFEGKGRIAGHNFRNPLWVPGHLLVSSSNEIAFLWEDVNFVVPFKKLSFEELYRSQMHSGSLL</sequence>
<evidence type="ECO:0000259" key="1">
    <source>
        <dbReference type="PROSITE" id="PS50181"/>
    </source>
</evidence>
<organism evidence="2 3">
    <name type="scientific">Ceratopteris richardii</name>
    <name type="common">Triangle waterfern</name>
    <dbReference type="NCBI Taxonomy" id="49495"/>
    <lineage>
        <taxon>Eukaryota</taxon>
        <taxon>Viridiplantae</taxon>
        <taxon>Streptophyta</taxon>
        <taxon>Embryophyta</taxon>
        <taxon>Tracheophyta</taxon>
        <taxon>Polypodiopsida</taxon>
        <taxon>Polypodiidae</taxon>
        <taxon>Polypodiales</taxon>
        <taxon>Pteridineae</taxon>
        <taxon>Pteridaceae</taxon>
        <taxon>Parkerioideae</taxon>
        <taxon>Ceratopteris</taxon>
    </lineage>
</organism>
<dbReference type="EMBL" id="CM035423">
    <property type="protein sequence ID" value="KAH7365560.1"/>
    <property type="molecule type" value="Genomic_DNA"/>
</dbReference>
<dbReference type="AlphaFoldDB" id="A0A8T2SRV0"/>
<dbReference type="Pfam" id="PF12014">
    <property type="entry name" value="Cyclin_D1_bind"/>
    <property type="match status" value="1"/>
</dbReference>
<dbReference type="Proteomes" id="UP000825935">
    <property type="component" value="Chromosome 18"/>
</dbReference>
<dbReference type="InterPro" id="IPR036047">
    <property type="entry name" value="F-box-like_dom_sf"/>
</dbReference>
<dbReference type="SUPFAM" id="SSF81383">
    <property type="entry name" value="F-box domain"/>
    <property type="match status" value="1"/>
</dbReference>
<reference evidence="2" key="1">
    <citation type="submission" date="2021-08" db="EMBL/GenBank/DDBJ databases">
        <title>WGS assembly of Ceratopteris richardii.</title>
        <authorList>
            <person name="Marchant D.B."/>
            <person name="Chen G."/>
            <person name="Jenkins J."/>
            <person name="Shu S."/>
            <person name="Leebens-Mack J."/>
            <person name="Grimwood J."/>
            <person name="Schmutz J."/>
            <person name="Soltis P."/>
            <person name="Soltis D."/>
            <person name="Chen Z.-H."/>
        </authorList>
    </citation>
    <scope>NUCLEOTIDE SEQUENCE</scope>
    <source>
        <strain evidence="2">Whitten #5841</strain>
        <tissue evidence="2">Leaf</tissue>
    </source>
</reference>
<dbReference type="OrthoDB" id="1917311at2759"/>
<protein>
    <recommendedName>
        <fullName evidence="1">F-box domain-containing protein</fullName>
    </recommendedName>
</protein>